<feature type="non-terminal residue" evidence="1">
    <location>
        <position position="78"/>
    </location>
</feature>
<protein>
    <submittedName>
        <fullName evidence="1">Uncharacterized protein</fullName>
    </submittedName>
</protein>
<gene>
    <name evidence="1" type="ORF">S12H4_21232</name>
</gene>
<comment type="caution">
    <text evidence="1">The sequence shown here is derived from an EMBL/GenBank/DDBJ whole genome shotgun (WGS) entry which is preliminary data.</text>
</comment>
<organism evidence="1">
    <name type="scientific">marine sediment metagenome</name>
    <dbReference type="NCBI Taxonomy" id="412755"/>
    <lineage>
        <taxon>unclassified sequences</taxon>
        <taxon>metagenomes</taxon>
        <taxon>ecological metagenomes</taxon>
    </lineage>
</organism>
<sequence>MPPSFQFTALETPAGFKVVNPGPVNVTEFILMYTKNREKYKFKKGHVKSQYVSDYNYFILNPDEHPTKWKIKKIKDIV</sequence>
<accession>X1RM31</accession>
<reference evidence="1" key="1">
    <citation type="journal article" date="2014" name="Front. Microbiol.">
        <title>High frequency of phylogenetically diverse reductive dehalogenase-homologous genes in deep subseafloor sedimentary metagenomes.</title>
        <authorList>
            <person name="Kawai M."/>
            <person name="Futagami T."/>
            <person name="Toyoda A."/>
            <person name="Takaki Y."/>
            <person name="Nishi S."/>
            <person name="Hori S."/>
            <person name="Arai W."/>
            <person name="Tsubouchi T."/>
            <person name="Morono Y."/>
            <person name="Uchiyama I."/>
            <person name="Ito T."/>
            <person name="Fujiyama A."/>
            <person name="Inagaki F."/>
            <person name="Takami H."/>
        </authorList>
    </citation>
    <scope>NUCLEOTIDE SEQUENCE</scope>
    <source>
        <strain evidence="1">Expedition CK06-06</strain>
    </source>
</reference>
<dbReference type="AlphaFoldDB" id="X1RM31"/>
<name>X1RM31_9ZZZZ</name>
<proteinExistence type="predicted"/>
<evidence type="ECO:0000313" key="1">
    <source>
        <dbReference type="EMBL" id="GAI81703.1"/>
    </source>
</evidence>
<dbReference type="EMBL" id="BARW01010887">
    <property type="protein sequence ID" value="GAI81703.1"/>
    <property type="molecule type" value="Genomic_DNA"/>
</dbReference>